<sequence>MSSTNPWTHQRNLEKWPLLGLSPSLPADANRSFPLVDLHETYSTRSCNCYCCFLELLNWPRPPAGAGCYLVLCP</sequence>
<reference evidence="1" key="2">
    <citation type="journal article" date="2015" name="Data Brief">
        <title>Shoot transcriptome of the giant reed, Arundo donax.</title>
        <authorList>
            <person name="Barrero R.A."/>
            <person name="Guerrero F.D."/>
            <person name="Moolhuijzen P."/>
            <person name="Goolsby J.A."/>
            <person name="Tidwell J."/>
            <person name="Bellgard S.E."/>
            <person name="Bellgard M.I."/>
        </authorList>
    </citation>
    <scope>NUCLEOTIDE SEQUENCE</scope>
    <source>
        <tissue evidence="1">Shoot tissue taken approximately 20 cm above the soil surface</tissue>
    </source>
</reference>
<organism evidence="1">
    <name type="scientific">Arundo donax</name>
    <name type="common">Giant reed</name>
    <name type="synonym">Donax arundinaceus</name>
    <dbReference type="NCBI Taxonomy" id="35708"/>
    <lineage>
        <taxon>Eukaryota</taxon>
        <taxon>Viridiplantae</taxon>
        <taxon>Streptophyta</taxon>
        <taxon>Embryophyta</taxon>
        <taxon>Tracheophyta</taxon>
        <taxon>Spermatophyta</taxon>
        <taxon>Magnoliopsida</taxon>
        <taxon>Liliopsida</taxon>
        <taxon>Poales</taxon>
        <taxon>Poaceae</taxon>
        <taxon>PACMAD clade</taxon>
        <taxon>Arundinoideae</taxon>
        <taxon>Arundineae</taxon>
        <taxon>Arundo</taxon>
    </lineage>
</organism>
<name>A0A0A9C8K7_ARUDO</name>
<reference evidence="1" key="1">
    <citation type="submission" date="2014-09" db="EMBL/GenBank/DDBJ databases">
        <authorList>
            <person name="Magalhaes I.L.F."/>
            <person name="Oliveira U."/>
            <person name="Santos F.R."/>
            <person name="Vidigal T.H.D.A."/>
            <person name="Brescovit A.D."/>
            <person name="Santos A.J."/>
        </authorList>
    </citation>
    <scope>NUCLEOTIDE SEQUENCE</scope>
    <source>
        <tissue evidence="1">Shoot tissue taken approximately 20 cm above the soil surface</tissue>
    </source>
</reference>
<protein>
    <submittedName>
        <fullName evidence="1">Uncharacterized protein</fullName>
    </submittedName>
</protein>
<proteinExistence type="predicted"/>
<dbReference type="EMBL" id="GBRH01230038">
    <property type="protein sequence ID" value="JAD67857.1"/>
    <property type="molecule type" value="Transcribed_RNA"/>
</dbReference>
<accession>A0A0A9C8K7</accession>
<evidence type="ECO:0000313" key="1">
    <source>
        <dbReference type="EMBL" id="JAD67857.1"/>
    </source>
</evidence>
<dbReference type="AlphaFoldDB" id="A0A0A9C8K7"/>